<reference evidence="20 21" key="1">
    <citation type="submission" date="2024-01" db="EMBL/GenBank/DDBJ databases">
        <title>The genomes of 5 underutilized Papilionoideae crops provide insights into root nodulation and disease resistanc.</title>
        <authorList>
            <person name="Jiang F."/>
        </authorList>
    </citation>
    <scope>NUCLEOTIDE SEQUENCE [LARGE SCALE GENOMIC DNA]</scope>
    <source>
        <strain evidence="20">LVBAO_FW01</strain>
        <tissue evidence="20">Leaves</tissue>
    </source>
</reference>
<keyword evidence="21" id="KW-1185">Reference proteome</keyword>
<keyword evidence="9" id="KW-0067">ATP-binding</keyword>
<dbReference type="PANTHER" id="PTHR11139">
    <property type="entry name" value="ATAXIA TELANGIECTASIA MUTATED ATM -RELATED"/>
    <property type="match status" value="1"/>
</dbReference>
<dbReference type="PROSITE" id="PS00916">
    <property type="entry name" value="PI3_4_KINASE_2"/>
    <property type="match status" value="1"/>
</dbReference>
<dbReference type="Pfam" id="PF08064">
    <property type="entry name" value="UME"/>
    <property type="match status" value="1"/>
</dbReference>
<comment type="caution">
    <text evidence="20">The sequence shown here is derived from an EMBL/GenBank/DDBJ whole genome shotgun (WGS) entry which is preliminary data.</text>
</comment>
<evidence type="ECO:0000256" key="4">
    <source>
        <dbReference type="ARBA" id="ARBA00022527"/>
    </source>
</evidence>
<dbReference type="PROSITE" id="PS50290">
    <property type="entry name" value="PI3_4_KINASE_3"/>
    <property type="match status" value="1"/>
</dbReference>
<feature type="region of interest" description="Disordered" evidence="16">
    <location>
        <begin position="1424"/>
        <end position="1453"/>
    </location>
</feature>
<evidence type="ECO:0000256" key="10">
    <source>
        <dbReference type="ARBA" id="ARBA00023204"/>
    </source>
</evidence>
<dbReference type="FunFam" id="3.30.1010.10:FF:000036">
    <property type="entry name" value="Serine/threonine-protein kinase ATR"/>
    <property type="match status" value="1"/>
</dbReference>
<dbReference type="Pfam" id="PF23593">
    <property type="entry name" value="HEAT_ATR"/>
    <property type="match status" value="1"/>
</dbReference>
<protein>
    <recommendedName>
        <fullName evidence="13">Serine/threonine-protein kinase ATR</fullName>
        <ecNumber evidence="3">2.7.11.1</ecNumber>
    </recommendedName>
</protein>
<feature type="domain" description="FATC" evidence="19">
    <location>
        <begin position="2697"/>
        <end position="2729"/>
    </location>
</feature>
<evidence type="ECO:0000256" key="5">
    <source>
        <dbReference type="ARBA" id="ARBA00022679"/>
    </source>
</evidence>
<dbReference type="Pfam" id="PF02260">
    <property type="entry name" value="FATC"/>
    <property type="match status" value="1"/>
</dbReference>
<dbReference type="CDD" id="cd00892">
    <property type="entry name" value="PIKKc_ATR"/>
    <property type="match status" value="1"/>
</dbReference>
<dbReference type="Gene3D" id="3.30.1010.10">
    <property type="entry name" value="Phosphatidylinositol 3-kinase Catalytic Subunit, Chain A, domain 4"/>
    <property type="match status" value="1"/>
</dbReference>
<dbReference type="InterPro" id="IPR011989">
    <property type="entry name" value="ARM-like"/>
</dbReference>
<feature type="domain" description="FAT" evidence="18">
    <location>
        <begin position="1662"/>
        <end position="2274"/>
    </location>
</feature>
<evidence type="ECO:0000259" key="19">
    <source>
        <dbReference type="PROSITE" id="PS51190"/>
    </source>
</evidence>
<dbReference type="InterPro" id="IPR016024">
    <property type="entry name" value="ARM-type_fold"/>
</dbReference>
<evidence type="ECO:0000256" key="12">
    <source>
        <dbReference type="ARBA" id="ARBA00023306"/>
    </source>
</evidence>
<dbReference type="Pfam" id="PF02259">
    <property type="entry name" value="FAT"/>
    <property type="match status" value="1"/>
</dbReference>
<dbReference type="GO" id="GO:0004674">
    <property type="term" value="F:protein serine/threonine kinase activity"/>
    <property type="evidence" value="ECO:0007669"/>
    <property type="project" value="UniProtKB-KW"/>
</dbReference>
<evidence type="ECO:0000256" key="9">
    <source>
        <dbReference type="ARBA" id="ARBA00022840"/>
    </source>
</evidence>
<dbReference type="SMART" id="SM00146">
    <property type="entry name" value="PI3Kc"/>
    <property type="match status" value="1"/>
</dbReference>
<comment type="catalytic activity">
    <reaction evidence="15">
        <text>L-seryl-[protein] + ATP = O-phospho-L-seryl-[protein] + ADP + H(+)</text>
        <dbReference type="Rhea" id="RHEA:17989"/>
        <dbReference type="Rhea" id="RHEA-COMP:9863"/>
        <dbReference type="Rhea" id="RHEA-COMP:11604"/>
        <dbReference type="ChEBI" id="CHEBI:15378"/>
        <dbReference type="ChEBI" id="CHEBI:29999"/>
        <dbReference type="ChEBI" id="CHEBI:30616"/>
        <dbReference type="ChEBI" id="CHEBI:83421"/>
        <dbReference type="ChEBI" id="CHEBI:456216"/>
        <dbReference type="EC" id="2.7.11.1"/>
    </reaction>
</comment>
<dbReference type="InterPro" id="IPR050517">
    <property type="entry name" value="DDR_Repair_Kinase"/>
</dbReference>
<dbReference type="InterPro" id="IPR014009">
    <property type="entry name" value="PIK_FAT"/>
</dbReference>
<dbReference type="InterPro" id="IPR003151">
    <property type="entry name" value="PIK-rel_kinase_FAT"/>
</dbReference>
<dbReference type="GO" id="GO:0006281">
    <property type="term" value="P:DNA repair"/>
    <property type="evidence" value="ECO:0007669"/>
    <property type="project" value="UniProtKB-KW"/>
</dbReference>
<evidence type="ECO:0000256" key="7">
    <source>
        <dbReference type="ARBA" id="ARBA00022763"/>
    </source>
</evidence>
<evidence type="ECO:0000259" key="17">
    <source>
        <dbReference type="PROSITE" id="PS50290"/>
    </source>
</evidence>
<dbReference type="Gene3D" id="1.25.10.10">
    <property type="entry name" value="Leucine-rich Repeat Variant"/>
    <property type="match status" value="1"/>
</dbReference>
<gene>
    <name evidence="20" type="ORF">VNO77_11979</name>
</gene>
<evidence type="ECO:0000256" key="15">
    <source>
        <dbReference type="ARBA" id="ARBA00048679"/>
    </source>
</evidence>
<dbReference type="SUPFAM" id="SSF56112">
    <property type="entry name" value="Protein kinase-like (PK-like)"/>
    <property type="match status" value="1"/>
</dbReference>
<accession>A0AAN9QPS0</accession>
<evidence type="ECO:0000256" key="6">
    <source>
        <dbReference type="ARBA" id="ARBA00022741"/>
    </source>
</evidence>
<dbReference type="FunFam" id="1.10.1070.11:FF:000024">
    <property type="entry name" value="Serine/threonine-protein kinase ATR"/>
    <property type="match status" value="1"/>
</dbReference>
<dbReference type="InterPro" id="IPR036940">
    <property type="entry name" value="PI3/4_kinase_cat_sf"/>
</dbReference>
<proteinExistence type="inferred from homology"/>
<dbReference type="SUPFAM" id="SSF48371">
    <property type="entry name" value="ARM repeat"/>
    <property type="match status" value="2"/>
</dbReference>
<evidence type="ECO:0000256" key="13">
    <source>
        <dbReference type="ARBA" id="ARBA00024420"/>
    </source>
</evidence>
<dbReference type="InterPro" id="IPR000403">
    <property type="entry name" value="PI3/4_kinase_cat_dom"/>
</dbReference>
<keyword evidence="7" id="KW-0227">DNA damage</keyword>
<dbReference type="InterPro" id="IPR057564">
    <property type="entry name" value="HEAT_ATR"/>
</dbReference>
<dbReference type="InterPro" id="IPR003152">
    <property type="entry name" value="FATC_dom"/>
</dbReference>
<dbReference type="InterPro" id="IPR012993">
    <property type="entry name" value="UME"/>
</dbReference>
<dbReference type="SMART" id="SM00802">
    <property type="entry name" value="UME"/>
    <property type="match status" value="1"/>
</dbReference>
<comment type="catalytic activity">
    <reaction evidence="14">
        <text>L-threonyl-[protein] + ATP = O-phospho-L-threonyl-[protein] + ADP + H(+)</text>
        <dbReference type="Rhea" id="RHEA:46608"/>
        <dbReference type="Rhea" id="RHEA-COMP:11060"/>
        <dbReference type="Rhea" id="RHEA-COMP:11605"/>
        <dbReference type="ChEBI" id="CHEBI:15378"/>
        <dbReference type="ChEBI" id="CHEBI:30013"/>
        <dbReference type="ChEBI" id="CHEBI:30616"/>
        <dbReference type="ChEBI" id="CHEBI:61977"/>
        <dbReference type="ChEBI" id="CHEBI:456216"/>
        <dbReference type="EC" id="2.7.11.1"/>
    </reaction>
</comment>
<dbReference type="Proteomes" id="UP001367508">
    <property type="component" value="Unassembled WGS sequence"/>
</dbReference>
<evidence type="ECO:0000313" key="21">
    <source>
        <dbReference type="Proteomes" id="UP001367508"/>
    </source>
</evidence>
<evidence type="ECO:0000259" key="18">
    <source>
        <dbReference type="PROSITE" id="PS51189"/>
    </source>
</evidence>
<dbReference type="GO" id="GO:0005634">
    <property type="term" value="C:nucleus"/>
    <property type="evidence" value="ECO:0007669"/>
    <property type="project" value="UniProtKB-SubCell"/>
</dbReference>
<sequence length="2729" mass="305707">MVREGSMAKANLSSLVHELRERIAASSSTPIPNNSSDDDALEVRFRTVLPNLLHAYVLPSSSAGNEREVIAVVKLISHTARNFPGVFYHGKPSAVLPVLARILPFFAEPLFRSRHGVFFEALGSLLSLLRSGARDAYRQFFVDSMSLIQDILHVASLKVGGPSRVTLRCFCESFSGIDDLPSSNRPVDGCGLLIDLGGRSRWQPFATWILKLLCKCLTEGTLYVEGLIHASFITAACSLLCYGDAGLHMACFDFVHIIETVTGYDVIPYQNLILSITTILTLDKEGLPAIRNIAYDSSMGICLNALYSSCPEDIVKLTAADLVNVFLQSMRRTKSQQLKVALCNAYARISQACPPHIWQPEYLISALYLPEPCLCLIECFQVALSTLGLPLVGEVQGNNETLTTLTYEDKSIECMRLGQKRPIQDMNNIKIKRLKLNEEIVVADAGVEVECKQSCIVTCLRVEDYAKHMNNSLLSFVQSLNAPTVGPGSLRPDIALSALSMLCIAFSIYPETNLSLRIFQQMLTWLPWIVEQAKQGHSITVDISTYLEGIHSVLLLQNATFKEHNPLQDENYLVDLILVLKLAWTHMLTAIDNHCPWKAKCLSLQVVSKLGPNLNSEVVLEVLDLGLHDEAEEVRTEAAISMPVMVLWSGLDVSSPIFERIEYLKRDNEKAKKFLPISLGLLSCLFGCRRSVSGSHVNECKLLLNVKRGRTCWTVDRLLQGFCCSRCDRDFTCNHDEQHPPIVHRSDMHGADADLSLDCNFIQLQSLFFELLFDESSEDVQISCVRVIHRILGHGAPGILLKTRFEWIKCVEFLLTTRNKELREAFCSQIRFFVDDLILGLIFSGDTDKAKEQKFLDTIKHAMTAAGSPHVLETLMECTAEIMVAVNIDSKLFLCSLILLVDQLDSIHVTVRMNASRLIHKSCSFHLKGGLELILSKDVHICNELYDYLSERLASRPVLVREFAEAVFGVETKEFVKKMIPFVLPKLVVSQQHNSQAVDILYELAKCLNTDMVPLIVNWLPKVLAFALHQTDDEQLISAVQFYHSQTGSNKQEIFAAALPALLDELVCFTDGGDSDEIHRRLARVPQMIKDIAKVLTGAEDLPGFLRNHFVGLLNSIDRKMLHADDFMLQRQALNRIEMLIRMMGSHLSTYVPKLMVLLMHAIDKEPLQKGGLSVLHFFIKQLAAVSPSSIKHIISQVFASLLPFLERDKENPSIHLDKVLKILEELVLKNRVILKQHICEFPPLPGIPALIEVNKAIEDARGTMTLKDQLRDVVDGLNHENLNVRYMVVCELRKLLNSRWKDVTALITAETGSDLDVLSSLITSLLRGCAEESRTTVGQRLKLVCADCLGALGAVDPAKVKGFSCQRFKIQCSDDDLIFELIHKHLARAFRSAPDTVIQDSAALAIQELLKFAGCEASLDENASTTTSQAQNGENNRNGAASKIKSTNGSNGMNNRGQKLWDRFSNYVKEIIAPCLTSRFQLPKVADSTSAGPIYRTSMSFRRWIFFWIRKLTVHATGSRASIFNACRGIVRHDMQTAIYLLPYLVLNAVCHGTQDARHGITEEILSVLDAAASENSGASVHGFSGGQSEVCIQAVFTLLDNLGQWVDDVEQELALSISQALVSKQQKSKGQSSNSLTDQDQLVVQCKYVSELLSAIPKVTLARASFRCQAYARSLMYFESYVREKSGAFNPAAERSGIFDNQDVSHLMEIYSCLDEPDGLSGLSCLSKSLRLQDQLLMNKKAGNWADVLTSCEQALQMEPTSVQRHSDVLNCLLNMCHLQAMVTHVDGLMSRIPKYKKAWCMQGVQAAWRLGRWDLMDEYLSGAEEDGLVCSGSESNASFDLNVAKILQAMMKRDHFSVAEKIALSKQSLIAPLAAAGMDSYMRAYPFVVKLHFLRELEDFHSLLGDDSFLEKSFHLDDLAFSKLVDNWDYRLRFTQSSLWAREPLLAFRRLVFGASGLGAQVGHCWLQYSKLCRLAGHYEIANRAILEAQASGAPNVHMEKAKLLWSTRRSDGAIAVLQQSLLNMPVEILGPTTMSSITSLSLVPLNPQPTACKSQALNENRDIAKTLLLYSRWTHYTGQKQKEDVISLYSRVKELQPKWEKGYFYMAKYCDEVLGDARKRQEENFEFGPRLVPSATAAVRSSNLKGERHWWSYVPDVLLFYAKGLHRGHKNLFQALPRLLTLWFDFGSMYQRSGSSNKDLQNVHGKVMNIMKGCLKDLPTYHWLTVLPQLVSRICHQNEGIVQLVKLIITSVLRQYPQQGLWIMAAVSKSTVPSRREAAAEIIQAARKGSSQGSRSSDNRLFVQFAGLIDHLIKLCFHAGQSRARTINLSTEFSALKRMMPLGIIMPIQQSLTVNLPTYDGNLGDSHMSNISATDLPTILGIADEAEILSSLQRPKKIILLGSDGLEHPFLCKPKDDLRKDARMMEFTAMINRLLSKYPESRRRKLYIRTFAVIPLTEDCGMVEWVPHTRGLRQILQDIYITCGKFDRQKTNPQIKQIYDQCQGKMPEDEMLKNKILPMFPPVFHKWFLTTFSEPAAWFRARVAYAHTTAVWSMVGHIVGLGDRHGENILFDSTSGDCVHVDFSCLFDKGLQLEKPELVPFRLTQNMIDGLGITGYEGIFLRVCEITLSVLRTHRETLMSVLETFIHDPLVEWTKSHKSSGVEVQNPHAQRAISNIEARLEGVVVGVGAAPSLPLAVEGQARRLIAEAVSHKNLGKMYIWWMPWF</sequence>
<evidence type="ECO:0000256" key="2">
    <source>
        <dbReference type="ARBA" id="ARBA00010769"/>
    </source>
</evidence>
<dbReference type="Gene3D" id="1.10.1070.11">
    <property type="entry name" value="Phosphatidylinositol 3-/4-kinase, catalytic domain"/>
    <property type="match status" value="1"/>
</dbReference>
<evidence type="ECO:0000256" key="16">
    <source>
        <dbReference type="SAM" id="MobiDB-lite"/>
    </source>
</evidence>
<evidence type="ECO:0000256" key="14">
    <source>
        <dbReference type="ARBA" id="ARBA00047899"/>
    </source>
</evidence>
<keyword evidence="10" id="KW-0234">DNA repair</keyword>
<comment type="similarity">
    <text evidence="2">Belongs to the PI3/PI4-kinase family. ATM subfamily.</text>
</comment>
<dbReference type="PANTHER" id="PTHR11139:SF69">
    <property type="entry name" value="SERINE_THREONINE-PROTEIN KINASE ATR"/>
    <property type="match status" value="1"/>
</dbReference>
<dbReference type="GO" id="GO:0000077">
    <property type="term" value="P:DNA damage checkpoint signaling"/>
    <property type="evidence" value="ECO:0007669"/>
    <property type="project" value="TreeGrafter"/>
</dbReference>
<dbReference type="InterPro" id="IPR018936">
    <property type="entry name" value="PI3/4_kinase_CS"/>
</dbReference>
<dbReference type="SMART" id="SM01343">
    <property type="entry name" value="FATC"/>
    <property type="match status" value="1"/>
</dbReference>
<dbReference type="Pfam" id="PF25030">
    <property type="entry name" value="M-HEAT_ATR"/>
    <property type="match status" value="1"/>
</dbReference>
<dbReference type="GO" id="GO:0000723">
    <property type="term" value="P:telomere maintenance"/>
    <property type="evidence" value="ECO:0007669"/>
    <property type="project" value="TreeGrafter"/>
</dbReference>
<dbReference type="GO" id="GO:0005694">
    <property type="term" value="C:chromosome"/>
    <property type="evidence" value="ECO:0007669"/>
    <property type="project" value="TreeGrafter"/>
</dbReference>
<dbReference type="PROSITE" id="PS51190">
    <property type="entry name" value="FATC"/>
    <property type="match status" value="1"/>
</dbReference>
<feature type="domain" description="PI3K/PI4K catalytic" evidence="17">
    <location>
        <begin position="2386"/>
        <end position="2699"/>
    </location>
</feature>
<evidence type="ECO:0000256" key="8">
    <source>
        <dbReference type="ARBA" id="ARBA00022777"/>
    </source>
</evidence>
<dbReference type="InterPro" id="IPR056802">
    <property type="entry name" value="ATR-like_M-HEAT"/>
</dbReference>
<keyword evidence="4" id="KW-0723">Serine/threonine-protein kinase</keyword>
<keyword evidence="11" id="KW-0539">Nucleus</keyword>
<dbReference type="PROSITE" id="PS51189">
    <property type="entry name" value="FAT"/>
    <property type="match status" value="1"/>
</dbReference>
<dbReference type="Pfam" id="PF00454">
    <property type="entry name" value="PI3_PI4_kinase"/>
    <property type="match status" value="1"/>
</dbReference>
<dbReference type="EMBL" id="JAYMYQ010000003">
    <property type="protein sequence ID" value="KAK7343322.1"/>
    <property type="molecule type" value="Genomic_DNA"/>
</dbReference>
<dbReference type="GO" id="GO:0005524">
    <property type="term" value="F:ATP binding"/>
    <property type="evidence" value="ECO:0007669"/>
    <property type="project" value="UniProtKB-KW"/>
</dbReference>
<evidence type="ECO:0000256" key="3">
    <source>
        <dbReference type="ARBA" id="ARBA00012513"/>
    </source>
</evidence>
<keyword evidence="6" id="KW-0547">Nucleotide-binding</keyword>
<evidence type="ECO:0000256" key="11">
    <source>
        <dbReference type="ARBA" id="ARBA00023242"/>
    </source>
</evidence>
<dbReference type="EC" id="2.7.11.1" evidence="3"/>
<evidence type="ECO:0000256" key="1">
    <source>
        <dbReference type="ARBA" id="ARBA00004123"/>
    </source>
</evidence>
<keyword evidence="8" id="KW-0418">Kinase</keyword>
<dbReference type="InterPro" id="IPR011009">
    <property type="entry name" value="Kinase-like_dom_sf"/>
</dbReference>
<keyword evidence="12" id="KW-0131">Cell cycle</keyword>
<name>A0AAN9QPS0_CANGL</name>
<evidence type="ECO:0000313" key="20">
    <source>
        <dbReference type="EMBL" id="KAK7343322.1"/>
    </source>
</evidence>
<keyword evidence="5" id="KW-0808">Transferase</keyword>
<organism evidence="20 21">
    <name type="scientific">Canavalia gladiata</name>
    <name type="common">Sword bean</name>
    <name type="synonym">Dolichos gladiatus</name>
    <dbReference type="NCBI Taxonomy" id="3824"/>
    <lineage>
        <taxon>Eukaryota</taxon>
        <taxon>Viridiplantae</taxon>
        <taxon>Streptophyta</taxon>
        <taxon>Embryophyta</taxon>
        <taxon>Tracheophyta</taxon>
        <taxon>Spermatophyta</taxon>
        <taxon>Magnoliopsida</taxon>
        <taxon>eudicotyledons</taxon>
        <taxon>Gunneridae</taxon>
        <taxon>Pentapetalae</taxon>
        <taxon>rosids</taxon>
        <taxon>fabids</taxon>
        <taxon>Fabales</taxon>
        <taxon>Fabaceae</taxon>
        <taxon>Papilionoideae</taxon>
        <taxon>50 kb inversion clade</taxon>
        <taxon>NPAAA clade</taxon>
        <taxon>indigoferoid/millettioid clade</taxon>
        <taxon>Phaseoleae</taxon>
        <taxon>Canavalia</taxon>
    </lineage>
</organism>
<comment type="subcellular location">
    <subcellularLocation>
        <location evidence="1">Nucleus</location>
    </subcellularLocation>
</comment>